<sequence>MGLLDRLGTRPENGDGVWIVIWRLQLAGRFRRSQILGIVNPLVEVYVAGCFGGVPLILTQTVMVSPRRKARPGLLDSIPEERGDRENGRSDGLVCQRTMASLLTEGSSDDGYDSNAKATPTYYPGGWYMDEDGQLSWFNAGVRVGVGIGLGMCVGNGDPSFTELREMLEYVYNVKEWEESIVPTVKGSFLVEFSSHDFLKKVVSSQFVDMGSFGGSFAK</sequence>
<proteinExistence type="predicted"/>
<dbReference type="Gramene" id="ONK80317">
    <property type="protein sequence ID" value="ONK80317"/>
    <property type="gene ID" value="A4U43_C01F16320"/>
</dbReference>
<dbReference type="PANTHER" id="PTHR42938:SF19">
    <property type="entry name" value="OS08G0151600 PROTEIN"/>
    <property type="match status" value="1"/>
</dbReference>
<accession>A0A5P1FSA6</accession>
<dbReference type="GO" id="GO:0004617">
    <property type="term" value="F:phosphoglycerate dehydrogenase activity"/>
    <property type="evidence" value="ECO:0007669"/>
    <property type="project" value="TreeGrafter"/>
</dbReference>
<gene>
    <name evidence="1" type="ORF">A4U43_C01F16320</name>
</gene>
<protein>
    <submittedName>
        <fullName evidence="1">Uncharacterized protein</fullName>
    </submittedName>
</protein>
<organism evidence="1 2">
    <name type="scientific">Asparagus officinalis</name>
    <name type="common">Garden asparagus</name>
    <dbReference type="NCBI Taxonomy" id="4686"/>
    <lineage>
        <taxon>Eukaryota</taxon>
        <taxon>Viridiplantae</taxon>
        <taxon>Streptophyta</taxon>
        <taxon>Embryophyta</taxon>
        <taxon>Tracheophyta</taxon>
        <taxon>Spermatophyta</taxon>
        <taxon>Magnoliopsida</taxon>
        <taxon>Liliopsida</taxon>
        <taxon>Asparagales</taxon>
        <taxon>Asparagaceae</taxon>
        <taxon>Asparagoideae</taxon>
        <taxon>Asparagus</taxon>
    </lineage>
</organism>
<dbReference type="PANTHER" id="PTHR42938">
    <property type="entry name" value="FORMATE DEHYDROGENASE 1"/>
    <property type="match status" value="1"/>
</dbReference>
<dbReference type="EMBL" id="CM007381">
    <property type="protein sequence ID" value="ONK80317.1"/>
    <property type="molecule type" value="Genomic_DNA"/>
</dbReference>
<evidence type="ECO:0000313" key="1">
    <source>
        <dbReference type="EMBL" id="ONK80317.1"/>
    </source>
</evidence>
<evidence type="ECO:0000313" key="2">
    <source>
        <dbReference type="Proteomes" id="UP000243459"/>
    </source>
</evidence>
<reference evidence="2" key="1">
    <citation type="journal article" date="2017" name="Nat. Commun.">
        <title>The asparagus genome sheds light on the origin and evolution of a young Y chromosome.</title>
        <authorList>
            <person name="Harkess A."/>
            <person name="Zhou J."/>
            <person name="Xu C."/>
            <person name="Bowers J.E."/>
            <person name="Van der Hulst R."/>
            <person name="Ayyampalayam S."/>
            <person name="Mercati F."/>
            <person name="Riccardi P."/>
            <person name="McKain M.R."/>
            <person name="Kakrana A."/>
            <person name="Tang H."/>
            <person name="Ray J."/>
            <person name="Groenendijk J."/>
            <person name="Arikit S."/>
            <person name="Mathioni S.M."/>
            <person name="Nakano M."/>
            <person name="Shan H."/>
            <person name="Telgmann-Rauber A."/>
            <person name="Kanno A."/>
            <person name="Yue Z."/>
            <person name="Chen H."/>
            <person name="Li W."/>
            <person name="Chen Y."/>
            <person name="Xu X."/>
            <person name="Zhang Y."/>
            <person name="Luo S."/>
            <person name="Chen H."/>
            <person name="Gao J."/>
            <person name="Mao Z."/>
            <person name="Pires J.C."/>
            <person name="Luo M."/>
            <person name="Kudrna D."/>
            <person name="Wing R.A."/>
            <person name="Meyers B.C."/>
            <person name="Yi K."/>
            <person name="Kong H."/>
            <person name="Lavrijsen P."/>
            <person name="Sunseri F."/>
            <person name="Falavigna A."/>
            <person name="Ye Y."/>
            <person name="Leebens-Mack J.H."/>
            <person name="Chen G."/>
        </authorList>
    </citation>
    <scope>NUCLEOTIDE SEQUENCE [LARGE SCALE GENOMIC DNA]</scope>
    <source>
        <strain evidence="2">cv. DH0086</strain>
    </source>
</reference>
<dbReference type="Proteomes" id="UP000243459">
    <property type="component" value="Chromosome 1"/>
</dbReference>
<name>A0A5P1FSA6_ASPOF</name>
<keyword evidence="2" id="KW-1185">Reference proteome</keyword>
<dbReference type="AlphaFoldDB" id="A0A5P1FSA6"/>